<evidence type="ECO:0000256" key="2">
    <source>
        <dbReference type="ARBA" id="ARBA00001946"/>
    </source>
</evidence>
<accession>A0A4P7GGU6</accession>
<keyword evidence="6 7" id="KW-0460">Magnesium</keyword>
<dbReference type="Proteomes" id="UP000294894">
    <property type="component" value="Chromosome"/>
</dbReference>
<dbReference type="InterPro" id="IPR020583">
    <property type="entry name" value="Inositol_monoP_metal-BS"/>
</dbReference>
<sequence length="277" mass="29231">MSVAATPEALRDLALDVARQAAALVRERSRGEVLVADTKSSTVDVVTDTDRDSEELVRRLLLAARPDDSVLGEEGDDLVGTSDVRWVVDPVDGTVNFLYGLPEYAVSIAAEVAGEVVAGAVVNAATGVEYAAARGLGATRDGVPLRVRPAPPVAERLVLTGFGYRTDVRAGQAERVARMLPRVRDIRRMGSCALDLCHVAEGSADGYVEEGPNPWDHAAGSLVATEAGARFELLPGTLATELLGHPGRTLVTAAPADGWDDFVSLLTECGFVADERE</sequence>
<dbReference type="InterPro" id="IPR020550">
    <property type="entry name" value="Inositol_monophosphatase_CS"/>
</dbReference>
<dbReference type="GO" id="GO:0046872">
    <property type="term" value="F:metal ion binding"/>
    <property type="evidence" value="ECO:0007669"/>
    <property type="project" value="UniProtKB-KW"/>
</dbReference>
<dbReference type="CDD" id="cd01639">
    <property type="entry name" value="IMPase"/>
    <property type="match status" value="1"/>
</dbReference>
<comment type="similarity">
    <text evidence="3 8">Belongs to the inositol monophosphatase superfamily.</text>
</comment>
<evidence type="ECO:0000313" key="9">
    <source>
        <dbReference type="EMBL" id="QBR90944.1"/>
    </source>
</evidence>
<dbReference type="KEGG" id="noy:EXE57_00660"/>
<dbReference type="SUPFAM" id="SSF56655">
    <property type="entry name" value="Carbohydrate phosphatase"/>
    <property type="match status" value="1"/>
</dbReference>
<evidence type="ECO:0000256" key="1">
    <source>
        <dbReference type="ARBA" id="ARBA00001033"/>
    </source>
</evidence>
<dbReference type="GO" id="GO:0046854">
    <property type="term" value="P:phosphatidylinositol phosphate biosynthetic process"/>
    <property type="evidence" value="ECO:0007669"/>
    <property type="project" value="InterPro"/>
</dbReference>
<feature type="binding site" evidence="7">
    <location>
        <position position="73"/>
    </location>
    <ligand>
        <name>Mg(2+)</name>
        <dbReference type="ChEBI" id="CHEBI:18420"/>
        <label>1</label>
        <note>catalytic</note>
    </ligand>
</feature>
<comment type="cofactor">
    <cofactor evidence="2 7 8">
        <name>Mg(2+)</name>
        <dbReference type="ChEBI" id="CHEBI:18420"/>
    </cofactor>
</comment>
<dbReference type="Gene3D" id="3.40.190.80">
    <property type="match status" value="1"/>
</dbReference>
<proteinExistence type="inferred from homology"/>
<dbReference type="PANTHER" id="PTHR20854:SF4">
    <property type="entry name" value="INOSITOL-1-MONOPHOSPHATASE-RELATED"/>
    <property type="match status" value="1"/>
</dbReference>
<evidence type="ECO:0000256" key="8">
    <source>
        <dbReference type="RuleBase" id="RU364068"/>
    </source>
</evidence>
<keyword evidence="4 7" id="KW-0479">Metal-binding</keyword>
<dbReference type="PANTHER" id="PTHR20854">
    <property type="entry name" value="INOSITOL MONOPHOSPHATASE"/>
    <property type="match status" value="1"/>
</dbReference>
<dbReference type="OrthoDB" id="9772456at2"/>
<dbReference type="PROSITE" id="PS00630">
    <property type="entry name" value="IMP_2"/>
    <property type="match status" value="1"/>
</dbReference>
<dbReference type="InterPro" id="IPR033942">
    <property type="entry name" value="IMPase"/>
</dbReference>
<evidence type="ECO:0000256" key="3">
    <source>
        <dbReference type="ARBA" id="ARBA00009759"/>
    </source>
</evidence>
<keyword evidence="10" id="KW-1185">Reference proteome</keyword>
<evidence type="ECO:0000256" key="5">
    <source>
        <dbReference type="ARBA" id="ARBA00022801"/>
    </source>
</evidence>
<dbReference type="InterPro" id="IPR000760">
    <property type="entry name" value="Inositol_monophosphatase-like"/>
</dbReference>
<feature type="binding site" evidence="7">
    <location>
        <position position="89"/>
    </location>
    <ligand>
        <name>Mg(2+)</name>
        <dbReference type="ChEBI" id="CHEBI:18420"/>
        <label>1</label>
        <note>catalytic</note>
    </ligand>
</feature>
<dbReference type="PROSITE" id="PS00629">
    <property type="entry name" value="IMP_1"/>
    <property type="match status" value="1"/>
</dbReference>
<dbReference type="RefSeq" id="WP_135073054.1">
    <property type="nucleotide sequence ID" value="NZ_CP038267.1"/>
</dbReference>
<dbReference type="GO" id="GO:0007165">
    <property type="term" value="P:signal transduction"/>
    <property type="evidence" value="ECO:0007669"/>
    <property type="project" value="TreeGrafter"/>
</dbReference>
<dbReference type="Gene3D" id="3.30.540.10">
    <property type="entry name" value="Fructose-1,6-Bisphosphatase, subunit A, domain 1"/>
    <property type="match status" value="1"/>
</dbReference>
<gene>
    <name evidence="9" type="ORF">EXE57_00660</name>
</gene>
<evidence type="ECO:0000256" key="6">
    <source>
        <dbReference type="ARBA" id="ARBA00022842"/>
    </source>
</evidence>
<dbReference type="EC" id="3.1.3.25" evidence="8"/>
<feature type="binding site" evidence="7">
    <location>
        <position position="216"/>
    </location>
    <ligand>
        <name>Mg(2+)</name>
        <dbReference type="ChEBI" id="CHEBI:18420"/>
        <label>1</label>
        <note>catalytic</note>
    </ligand>
</feature>
<dbReference type="GO" id="GO:0006020">
    <property type="term" value="P:inositol metabolic process"/>
    <property type="evidence" value="ECO:0007669"/>
    <property type="project" value="TreeGrafter"/>
</dbReference>
<name>A0A4P7GGU6_9ACTN</name>
<dbReference type="EMBL" id="CP038267">
    <property type="protein sequence ID" value="QBR90944.1"/>
    <property type="molecule type" value="Genomic_DNA"/>
</dbReference>
<organism evidence="9 10">
    <name type="scientific">Nocardioides euryhalodurans</name>
    <dbReference type="NCBI Taxonomy" id="2518370"/>
    <lineage>
        <taxon>Bacteria</taxon>
        <taxon>Bacillati</taxon>
        <taxon>Actinomycetota</taxon>
        <taxon>Actinomycetes</taxon>
        <taxon>Propionibacteriales</taxon>
        <taxon>Nocardioidaceae</taxon>
        <taxon>Nocardioides</taxon>
    </lineage>
</organism>
<dbReference type="AlphaFoldDB" id="A0A4P7GGU6"/>
<evidence type="ECO:0000256" key="7">
    <source>
        <dbReference type="PIRSR" id="PIRSR600760-2"/>
    </source>
</evidence>
<reference evidence="9 10" key="1">
    <citation type="submission" date="2019-03" db="EMBL/GenBank/DDBJ databases">
        <title>Three New Species of Nocardioides, Nocardioides euryhalodurans sp. nov., Nocardioides seonyuensis sp. nov. and Nocardioides eburneoflavus sp. nov., Iolated from Soil.</title>
        <authorList>
            <person name="Roh S.G."/>
            <person name="Lee C."/>
            <person name="Kim M.-K."/>
            <person name="Kim S.B."/>
        </authorList>
    </citation>
    <scope>NUCLEOTIDE SEQUENCE [LARGE SCALE GENOMIC DNA]</scope>
    <source>
        <strain evidence="9 10">MMS17-SY117</strain>
    </source>
</reference>
<comment type="catalytic activity">
    <reaction evidence="1 8">
        <text>a myo-inositol phosphate + H2O = myo-inositol + phosphate</text>
        <dbReference type="Rhea" id="RHEA:24056"/>
        <dbReference type="ChEBI" id="CHEBI:15377"/>
        <dbReference type="ChEBI" id="CHEBI:17268"/>
        <dbReference type="ChEBI" id="CHEBI:43474"/>
        <dbReference type="ChEBI" id="CHEBI:84139"/>
        <dbReference type="EC" id="3.1.3.25"/>
    </reaction>
</comment>
<keyword evidence="5 8" id="KW-0378">Hydrolase</keyword>
<feature type="binding site" evidence="7">
    <location>
        <position position="92"/>
    </location>
    <ligand>
        <name>Mg(2+)</name>
        <dbReference type="ChEBI" id="CHEBI:18420"/>
        <label>1</label>
        <note>catalytic</note>
    </ligand>
</feature>
<dbReference type="PRINTS" id="PR00377">
    <property type="entry name" value="IMPHPHTASES"/>
</dbReference>
<dbReference type="GO" id="GO:0008934">
    <property type="term" value="F:inositol monophosphate 1-phosphatase activity"/>
    <property type="evidence" value="ECO:0007669"/>
    <property type="project" value="InterPro"/>
</dbReference>
<evidence type="ECO:0000313" key="10">
    <source>
        <dbReference type="Proteomes" id="UP000294894"/>
    </source>
</evidence>
<evidence type="ECO:0000256" key="4">
    <source>
        <dbReference type="ARBA" id="ARBA00022723"/>
    </source>
</evidence>
<dbReference type="Pfam" id="PF00459">
    <property type="entry name" value="Inositol_P"/>
    <property type="match status" value="1"/>
</dbReference>
<protein>
    <recommendedName>
        <fullName evidence="8">Inositol-1-monophosphatase</fullName>
        <ecNumber evidence="8">3.1.3.25</ecNumber>
    </recommendedName>
</protein>